<name>A0A2G9Y972_9BACT</name>
<evidence type="ECO:0000313" key="2">
    <source>
        <dbReference type="Proteomes" id="UP000231025"/>
    </source>
</evidence>
<dbReference type="AlphaFoldDB" id="A0A2G9Y972"/>
<proteinExistence type="predicted"/>
<dbReference type="EMBL" id="PCRE01000025">
    <property type="protein sequence ID" value="PIP15061.1"/>
    <property type="molecule type" value="Genomic_DNA"/>
</dbReference>
<reference evidence="1 2" key="1">
    <citation type="submission" date="2017-09" db="EMBL/GenBank/DDBJ databases">
        <title>Depth-based differentiation of microbial function through sediment-hosted aquifers and enrichment of novel symbionts in the deep terrestrial subsurface.</title>
        <authorList>
            <person name="Probst A.J."/>
            <person name="Ladd B."/>
            <person name="Jarett J.K."/>
            <person name="Geller-Mcgrath D.E."/>
            <person name="Sieber C.M."/>
            <person name="Emerson J.B."/>
            <person name="Anantharaman K."/>
            <person name="Thomas B.C."/>
            <person name="Malmstrom R."/>
            <person name="Stieglmeier M."/>
            <person name="Klingl A."/>
            <person name="Woyke T."/>
            <person name="Ryan C.M."/>
            <person name="Banfield J.F."/>
        </authorList>
    </citation>
    <scope>NUCLEOTIDE SEQUENCE [LARGE SCALE GENOMIC DNA]</scope>
    <source>
        <strain evidence="1">CG23_combo_of_CG06-09_8_20_14_all_35_49</strain>
    </source>
</reference>
<comment type="caution">
    <text evidence="1">The sequence shown here is derived from an EMBL/GenBank/DDBJ whole genome shotgun (WGS) entry which is preliminary data.</text>
</comment>
<organism evidence="1 2">
    <name type="scientific">Candidatus Roizmanbacteria bacterium CG23_combo_of_CG06-09_8_20_14_all_35_49</name>
    <dbReference type="NCBI Taxonomy" id="1974863"/>
    <lineage>
        <taxon>Bacteria</taxon>
        <taxon>Candidatus Roizmaniibacteriota</taxon>
    </lineage>
</organism>
<sequence length="245" mass="28672">MSKRTKEIASRLLEQKTPANDVEKFLHDIEDHLQALKFQANNSIEHRSLVNKEIPDFLRDVFPEMKDFDAFLLLLEFFGLNRGRHKNDFFTDAYVFFDREKSGFLMVQQPFFRPLDSIQRSYFCLLCQRDENGDQILSLAGVNGKRILTARYEFSLNDQAYVQKSLDIGVDEEEIKGFNSVNLAKTLSLRHFEKEKESLLITETMLRKVPFHNWLLSPGSNLKILERIPALQQFAKIPRRIPTRS</sequence>
<protein>
    <submittedName>
        <fullName evidence="1">Uncharacterized protein</fullName>
    </submittedName>
</protein>
<evidence type="ECO:0000313" key="1">
    <source>
        <dbReference type="EMBL" id="PIP15061.1"/>
    </source>
</evidence>
<gene>
    <name evidence="1" type="ORF">COX47_01785</name>
</gene>
<dbReference type="Proteomes" id="UP000231025">
    <property type="component" value="Unassembled WGS sequence"/>
</dbReference>
<accession>A0A2G9Y972</accession>